<evidence type="ECO:0000313" key="2">
    <source>
        <dbReference type="EMBL" id="KAE8267686.1"/>
    </source>
</evidence>
<dbReference type="InterPro" id="IPR019410">
    <property type="entry name" value="Methyltransf_16"/>
</dbReference>
<evidence type="ECO:0000313" key="3">
    <source>
        <dbReference type="Proteomes" id="UP000078113"/>
    </source>
</evidence>
<dbReference type="GO" id="GO:0008757">
    <property type="term" value="F:S-adenosylmethionine-dependent methyltransferase activity"/>
    <property type="evidence" value="ECO:0007669"/>
    <property type="project" value="UniProtKB-ARBA"/>
</dbReference>
<feature type="compositionally biased region" description="Acidic residues" evidence="1">
    <location>
        <begin position="99"/>
        <end position="109"/>
    </location>
</feature>
<dbReference type="AlphaFoldDB" id="A0A8X7T3R4"/>
<dbReference type="GO" id="GO:0032991">
    <property type="term" value="C:protein-containing complex"/>
    <property type="evidence" value="ECO:0007669"/>
    <property type="project" value="TreeGrafter"/>
</dbReference>
<protein>
    <submittedName>
        <fullName evidence="2">Uncharacterized protein</fullName>
    </submittedName>
</protein>
<dbReference type="InterPro" id="IPR029063">
    <property type="entry name" value="SAM-dependent_MTases_sf"/>
</dbReference>
<comment type="caution">
    <text evidence="2">The sequence shown here is derived from an EMBL/GenBank/DDBJ whole genome shotgun (WGS) entry which is preliminary data.</text>
</comment>
<feature type="compositionally biased region" description="Low complexity" evidence="1">
    <location>
        <begin position="141"/>
        <end position="150"/>
    </location>
</feature>
<dbReference type="Gene3D" id="3.40.50.150">
    <property type="entry name" value="Vaccinia Virus protein VP39"/>
    <property type="match status" value="1"/>
</dbReference>
<feature type="region of interest" description="Disordered" evidence="1">
    <location>
        <begin position="455"/>
        <end position="474"/>
    </location>
</feature>
<feature type="region of interest" description="Disordered" evidence="1">
    <location>
        <begin position="92"/>
        <end position="153"/>
    </location>
</feature>
<name>A0A8X7T3R4_9BASI</name>
<gene>
    <name evidence="2" type="ORF">A4X09_0g4657</name>
</gene>
<evidence type="ECO:0000256" key="1">
    <source>
        <dbReference type="SAM" id="MobiDB-lite"/>
    </source>
</evidence>
<organism evidence="2 3">
    <name type="scientific">Tilletia walkeri</name>
    <dbReference type="NCBI Taxonomy" id="117179"/>
    <lineage>
        <taxon>Eukaryota</taxon>
        <taxon>Fungi</taxon>
        <taxon>Dikarya</taxon>
        <taxon>Basidiomycota</taxon>
        <taxon>Ustilaginomycotina</taxon>
        <taxon>Exobasidiomycetes</taxon>
        <taxon>Tilletiales</taxon>
        <taxon>Tilletiaceae</taxon>
        <taxon>Tilletia</taxon>
    </lineage>
</organism>
<dbReference type="GO" id="GO:0005829">
    <property type="term" value="C:cytosol"/>
    <property type="evidence" value="ECO:0007669"/>
    <property type="project" value="TreeGrafter"/>
</dbReference>
<dbReference type="EMBL" id="LWDG02000205">
    <property type="protein sequence ID" value="KAE8267686.1"/>
    <property type="molecule type" value="Genomic_DNA"/>
</dbReference>
<dbReference type="PANTHER" id="PTHR14614:SF109">
    <property type="entry name" value="RIBOSOMAL LYSINE N-METHYLTRANSFERASE 5"/>
    <property type="match status" value="1"/>
</dbReference>
<dbReference type="Proteomes" id="UP000078113">
    <property type="component" value="Unassembled WGS sequence"/>
</dbReference>
<dbReference type="PANTHER" id="PTHR14614">
    <property type="entry name" value="HEPATOCELLULAR CARCINOMA-ASSOCIATED ANTIGEN"/>
    <property type="match status" value="1"/>
</dbReference>
<proteinExistence type="predicted"/>
<reference evidence="2" key="2">
    <citation type="journal article" date="2019" name="IMA Fungus">
        <title>Genome sequencing and comparison of five Tilletia species to identify candidate genes for the detection of regulated species infecting wheat.</title>
        <authorList>
            <person name="Nguyen H.D.T."/>
            <person name="Sultana T."/>
            <person name="Kesanakurti P."/>
            <person name="Hambleton S."/>
        </authorList>
    </citation>
    <scope>NUCLEOTIDE SEQUENCE</scope>
    <source>
        <strain evidence="2">DAOMC 236422</strain>
    </source>
</reference>
<sequence>MGTSMLIQPQPGSLRPVEDAEEEIFHLFTNLKEQGRHGLGYATVHSDRIMVQLHSVSAKGDNEMDSGLARTSRANRGQALQEKCTFHFPSGTITIGAAEDGDEDEEGEGDVTHSEATKRKTGAVKKQNVTVSRPKKLQRRTTSTAPSSATDGDNHKVILRQDFTSFRTVAGNTGSVAWRASMALAALLINDLKLGADNKANQASLLNSNALLSDERVQCQPRSWTVLELGAGTGVLSSLVLTHPAWRSLQRRGSSDSTLRWIATDQGEVLELLRRNVNSTNRRLARHDEDAHVSKIELVARDLDWVEVLDLVKRGDERAQRRLRDLKRSILARDQDALEVSSSGSDDEDQQQPDLILAIDCIFNPALFPALLATLALFSAPRSPSSTTTSTFPPTQTQVLVACELREVDMMRAFLEAWCGGSTVYLGEAGKGGRRGAQAGPVSSSVSSHPGWIIHGWEGGRREEDDEEQKGVSEGLGPGFVVWLATPGLNI</sequence>
<accession>A0A8X7T3R4</accession>
<keyword evidence="3" id="KW-1185">Reference proteome</keyword>
<reference evidence="2" key="1">
    <citation type="submission" date="2016-04" db="EMBL/GenBank/DDBJ databases">
        <authorList>
            <person name="Nguyen H.D."/>
            <person name="Samba Siva P."/>
            <person name="Cullis J."/>
            <person name="Levesque C.A."/>
            <person name="Hambleton S."/>
        </authorList>
    </citation>
    <scope>NUCLEOTIDE SEQUENCE</scope>
    <source>
        <strain evidence="2">DAOMC 236422</strain>
    </source>
</reference>